<comment type="caution">
    <text evidence="2">The sequence shown here is derived from an EMBL/GenBank/DDBJ whole genome shotgun (WGS) entry which is preliminary data.</text>
</comment>
<accession>A0A6N8J431</accession>
<name>A0A6N8J431_9BACT</name>
<keyword evidence="1" id="KW-0812">Transmembrane</keyword>
<proteinExistence type="predicted"/>
<organism evidence="2 3">
    <name type="scientific">Chitinophaga oryziterrae</name>
    <dbReference type="NCBI Taxonomy" id="1031224"/>
    <lineage>
        <taxon>Bacteria</taxon>
        <taxon>Pseudomonadati</taxon>
        <taxon>Bacteroidota</taxon>
        <taxon>Chitinophagia</taxon>
        <taxon>Chitinophagales</taxon>
        <taxon>Chitinophagaceae</taxon>
        <taxon>Chitinophaga</taxon>
    </lineage>
</organism>
<dbReference type="OrthoDB" id="684019at2"/>
<evidence type="ECO:0000313" key="2">
    <source>
        <dbReference type="EMBL" id="MVT38959.1"/>
    </source>
</evidence>
<keyword evidence="1" id="KW-0472">Membrane</keyword>
<dbReference type="RefSeq" id="WP_157297672.1">
    <property type="nucleotide sequence ID" value="NZ_BAAAZB010000005.1"/>
</dbReference>
<sequence length="201" mass="23154">MKTHIIIIILLIFFTFITIRTCFHKQRHINVIQDSAVYWKDKYNTEHIRKMAGSIQQPSAFLNDIKNQMKQKDVQEATAIGATASGFLHPTVDTVYLPDSTTAYKLRFQDQWLNLNGEIGKEPVINYRFTDSIIITAYQQHRKTYIDAYSLNPNVHLTGITALRMVNRQHFTIGPYAGYGWNGKAFTPSIGISLQYSFIKF</sequence>
<dbReference type="EMBL" id="WRXO01000001">
    <property type="protein sequence ID" value="MVT38959.1"/>
    <property type="molecule type" value="Genomic_DNA"/>
</dbReference>
<keyword evidence="3" id="KW-1185">Reference proteome</keyword>
<evidence type="ECO:0000256" key="1">
    <source>
        <dbReference type="SAM" id="Phobius"/>
    </source>
</evidence>
<evidence type="ECO:0000313" key="3">
    <source>
        <dbReference type="Proteomes" id="UP000468388"/>
    </source>
</evidence>
<reference evidence="2 3" key="1">
    <citation type="submission" date="2019-12" db="EMBL/GenBank/DDBJ databases">
        <title>The draft genomic sequence of strain Chitinophaga oryziterrae JCM 16595.</title>
        <authorList>
            <person name="Zhang X."/>
        </authorList>
    </citation>
    <scope>NUCLEOTIDE SEQUENCE [LARGE SCALE GENOMIC DNA]</scope>
    <source>
        <strain evidence="2 3">JCM 16595</strain>
    </source>
</reference>
<dbReference type="AlphaFoldDB" id="A0A6N8J431"/>
<gene>
    <name evidence="2" type="ORF">GO495_00060</name>
</gene>
<protein>
    <submittedName>
        <fullName evidence="2">Uncharacterized protein</fullName>
    </submittedName>
</protein>
<keyword evidence="1" id="KW-1133">Transmembrane helix</keyword>
<feature type="transmembrane region" description="Helical" evidence="1">
    <location>
        <begin position="6"/>
        <end position="23"/>
    </location>
</feature>
<dbReference type="Proteomes" id="UP000468388">
    <property type="component" value="Unassembled WGS sequence"/>
</dbReference>